<evidence type="ECO:0000256" key="1">
    <source>
        <dbReference type="SAM" id="MobiDB-lite"/>
    </source>
</evidence>
<comment type="caution">
    <text evidence="3">The sequence shown here is derived from an EMBL/GenBank/DDBJ whole genome shotgun (WGS) entry which is preliminary data.</text>
</comment>
<reference evidence="4" key="1">
    <citation type="journal article" date="2019" name="Int. J. Syst. Evol. Microbiol.">
        <title>The Global Catalogue of Microorganisms (GCM) 10K type strain sequencing project: providing services to taxonomists for standard genome sequencing and annotation.</title>
        <authorList>
            <consortium name="The Broad Institute Genomics Platform"/>
            <consortium name="The Broad Institute Genome Sequencing Center for Infectious Disease"/>
            <person name="Wu L."/>
            <person name="Ma J."/>
        </authorList>
    </citation>
    <scope>NUCLEOTIDE SEQUENCE [LARGE SCALE GENOMIC DNA]</scope>
    <source>
        <strain evidence="4">JCM 4524</strain>
    </source>
</reference>
<accession>A0ABP6DWP9</accession>
<dbReference type="EMBL" id="BAAASJ010000099">
    <property type="protein sequence ID" value="GAA2652665.1"/>
    <property type="molecule type" value="Genomic_DNA"/>
</dbReference>
<dbReference type="InterPro" id="IPR020958">
    <property type="entry name" value="DUF3686"/>
</dbReference>
<gene>
    <name evidence="3" type="ORF">GCM10010307_63610</name>
</gene>
<sequence length="355" mass="39105">MATGLDTGTYDALDTGTYEVLRDRLAAQATELARRAEALNARRTEEFGSTRLELTGTERIRTEHNCVPRDIVAVGDHLLFGYNVFLGLKPETTVADVFALHDHDLNRLPEDTVPGLLDDPAFVREFAALYRYYRQAHLLQLRRTDGKLLAVFQTGEKAGDIRVLRWALSDDGRATFLDARGERDHVFPPSHDFEWTDATREDHVLGRHPHVSVQGEVFVETVGGTLTVKIEDNTETGEGVYAEPVAEPLQSLADADIAHARVGALIPTGTWCSTPSPRRSYASTASGRPAAACPRTRGSSSRAATAWPRARTRPSTARTRPTWSSSAWSARPTARTCCSRSMRAWRAAVCCCPTT</sequence>
<evidence type="ECO:0000259" key="2">
    <source>
        <dbReference type="Pfam" id="PF12458"/>
    </source>
</evidence>
<evidence type="ECO:0000313" key="3">
    <source>
        <dbReference type="EMBL" id="GAA2652665.1"/>
    </source>
</evidence>
<keyword evidence="4" id="KW-1185">Reference proteome</keyword>
<protein>
    <recommendedName>
        <fullName evidence="2">DUF3686 domain-containing protein</fullName>
    </recommendedName>
</protein>
<evidence type="ECO:0000313" key="4">
    <source>
        <dbReference type="Proteomes" id="UP001500151"/>
    </source>
</evidence>
<feature type="compositionally biased region" description="Low complexity" evidence="1">
    <location>
        <begin position="299"/>
        <end position="327"/>
    </location>
</feature>
<feature type="compositionally biased region" description="Polar residues" evidence="1">
    <location>
        <begin position="275"/>
        <end position="286"/>
    </location>
</feature>
<dbReference type="Proteomes" id="UP001500151">
    <property type="component" value="Unassembled WGS sequence"/>
</dbReference>
<feature type="domain" description="DUF3686" evidence="2">
    <location>
        <begin position="31"/>
        <end position="266"/>
    </location>
</feature>
<feature type="region of interest" description="Disordered" evidence="1">
    <location>
        <begin position="275"/>
        <end position="327"/>
    </location>
</feature>
<proteinExistence type="predicted"/>
<organism evidence="3 4">
    <name type="scientific">Streptomyces vastus</name>
    <dbReference type="NCBI Taxonomy" id="285451"/>
    <lineage>
        <taxon>Bacteria</taxon>
        <taxon>Bacillati</taxon>
        <taxon>Actinomycetota</taxon>
        <taxon>Actinomycetes</taxon>
        <taxon>Kitasatosporales</taxon>
        <taxon>Streptomycetaceae</taxon>
        <taxon>Streptomyces</taxon>
    </lineage>
</organism>
<name>A0ABP6DWP9_9ACTN</name>
<dbReference type="Pfam" id="PF12458">
    <property type="entry name" value="DUF3686"/>
    <property type="match status" value="1"/>
</dbReference>